<evidence type="ECO:0000313" key="1">
    <source>
        <dbReference type="EMBL" id="KAH6939767.1"/>
    </source>
</evidence>
<name>A0ACB7SX07_HYAAI</name>
<gene>
    <name evidence="1" type="ORF">HPB50_021571</name>
</gene>
<proteinExistence type="predicted"/>
<reference evidence="1" key="1">
    <citation type="submission" date="2020-05" db="EMBL/GenBank/DDBJ databases">
        <title>Large-scale comparative analyses of tick genomes elucidate their genetic diversity and vector capacities.</title>
        <authorList>
            <person name="Jia N."/>
            <person name="Wang J."/>
            <person name="Shi W."/>
            <person name="Du L."/>
            <person name="Sun Y."/>
            <person name="Zhan W."/>
            <person name="Jiang J."/>
            <person name="Wang Q."/>
            <person name="Zhang B."/>
            <person name="Ji P."/>
            <person name="Sakyi L.B."/>
            <person name="Cui X."/>
            <person name="Yuan T."/>
            <person name="Jiang B."/>
            <person name="Yang W."/>
            <person name="Lam T.T.-Y."/>
            <person name="Chang Q."/>
            <person name="Ding S."/>
            <person name="Wang X."/>
            <person name="Zhu J."/>
            <person name="Ruan X."/>
            <person name="Zhao L."/>
            <person name="Wei J."/>
            <person name="Que T."/>
            <person name="Du C."/>
            <person name="Cheng J."/>
            <person name="Dai P."/>
            <person name="Han X."/>
            <person name="Huang E."/>
            <person name="Gao Y."/>
            <person name="Liu J."/>
            <person name="Shao H."/>
            <person name="Ye R."/>
            <person name="Li L."/>
            <person name="Wei W."/>
            <person name="Wang X."/>
            <person name="Wang C."/>
            <person name="Yang T."/>
            <person name="Huo Q."/>
            <person name="Li W."/>
            <person name="Guo W."/>
            <person name="Chen H."/>
            <person name="Zhou L."/>
            <person name="Ni X."/>
            <person name="Tian J."/>
            <person name="Zhou Y."/>
            <person name="Sheng Y."/>
            <person name="Liu T."/>
            <person name="Pan Y."/>
            <person name="Xia L."/>
            <person name="Li J."/>
            <person name="Zhao F."/>
            <person name="Cao W."/>
        </authorList>
    </citation>
    <scope>NUCLEOTIDE SEQUENCE</scope>
    <source>
        <strain evidence="1">Hyas-2018</strain>
    </source>
</reference>
<keyword evidence="2" id="KW-1185">Reference proteome</keyword>
<protein>
    <submittedName>
        <fullName evidence="1">Uncharacterized protein</fullName>
    </submittedName>
</protein>
<dbReference type="EMBL" id="CM023482">
    <property type="protein sequence ID" value="KAH6939767.1"/>
    <property type="molecule type" value="Genomic_DNA"/>
</dbReference>
<comment type="caution">
    <text evidence="1">The sequence shown here is derived from an EMBL/GenBank/DDBJ whole genome shotgun (WGS) entry which is preliminary data.</text>
</comment>
<accession>A0ACB7SX07</accession>
<sequence>MPTAEKLRNDVISDTDMDMPTISTRTMQRMLNDLGFLFRKRKRNSALLERDDIVAWRRKCTIREMRRQQRTIYYLDETWVNAGHTKETVWTDTKVMSRQDAFRQGLSTGLRAPSGKGGRLIVLHAGSAEGFLDGAALVFRAKKGAGDYHAEMDAARFQKWFVEQLLPNIKPRSVIVMDNASYHSAQVEKIFLNLIGVLVVVAVVSPWIIIPTVILFIFFFYLRRFYMRTARDVKRLEGVTRSPVFSHLSTSLYGLSTIRAFNAQRTFERMFDLKQDHHTSAWYMFLCTARWFGITLDSICFAYITIVTFSLALSSDGSCRVRINGEMPGKCCVPRCNGNYKTGPKVHFFSFPQADEARQAWIRAIPRENLVVSANTRVCERHFKAEDIVRQTSYIDQATGRTVTAPLSRLRLRAEAVPTVFPDCPSYLSIESSRRQDPESKRMRLEAAFLEKVLAESILTAKKRGRSR</sequence>
<dbReference type="Proteomes" id="UP000821845">
    <property type="component" value="Chromosome 2"/>
</dbReference>
<evidence type="ECO:0000313" key="2">
    <source>
        <dbReference type="Proteomes" id="UP000821845"/>
    </source>
</evidence>
<organism evidence="1 2">
    <name type="scientific">Hyalomma asiaticum</name>
    <name type="common">Tick</name>
    <dbReference type="NCBI Taxonomy" id="266040"/>
    <lineage>
        <taxon>Eukaryota</taxon>
        <taxon>Metazoa</taxon>
        <taxon>Ecdysozoa</taxon>
        <taxon>Arthropoda</taxon>
        <taxon>Chelicerata</taxon>
        <taxon>Arachnida</taxon>
        <taxon>Acari</taxon>
        <taxon>Parasitiformes</taxon>
        <taxon>Ixodida</taxon>
        <taxon>Ixodoidea</taxon>
        <taxon>Ixodidae</taxon>
        <taxon>Hyalomminae</taxon>
        <taxon>Hyalomma</taxon>
    </lineage>
</organism>